<dbReference type="AlphaFoldDB" id="A0A4Y8S4S7"/>
<keyword evidence="3" id="KW-1185">Reference proteome</keyword>
<protein>
    <recommendedName>
        <fullName evidence="4">TonB-dependent receptor plug domain-containing protein</fullName>
    </recommendedName>
</protein>
<feature type="chain" id="PRO_5021334393" description="TonB-dependent receptor plug domain-containing protein" evidence="1">
    <location>
        <begin position="22"/>
        <end position="236"/>
    </location>
</feature>
<proteinExistence type="predicted"/>
<evidence type="ECO:0000256" key="1">
    <source>
        <dbReference type="SAM" id="SignalP"/>
    </source>
</evidence>
<dbReference type="InterPro" id="IPR037066">
    <property type="entry name" value="Plug_dom_sf"/>
</dbReference>
<dbReference type="OrthoDB" id="1040521at2"/>
<gene>
    <name evidence="2" type="ORF">E2R66_24385</name>
</gene>
<dbReference type="Gene3D" id="2.170.130.10">
    <property type="entry name" value="TonB-dependent receptor, plug domain"/>
    <property type="match status" value="1"/>
</dbReference>
<accession>A0A4Y8S4S7</accession>
<reference evidence="2 3" key="1">
    <citation type="journal article" date="2017" name="Int. J. Syst. Evol. Microbiol.">
        <title>Mucilaginibacterpsychrotolerans sp. nov., isolated from peatlands.</title>
        <authorList>
            <person name="Deng Y."/>
            <person name="Shen L."/>
            <person name="Xu B."/>
            <person name="Liu Y."/>
            <person name="Gu Z."/>
            <person name="Liu H."/>
            <person name="Zhou Y."/>
        </authorList>
    </citation>
    <scope>NUCLEOTIDE SEQUENCE [LARGE SCALE GENOMIC DNA]</scope>
    <source>
        <strain evidence="2 3">NH7-4</strain>
    </source>
</reference>
<dbReference type="EMBL" id="SOZE01000039">
    <property type="protein sequence ID" value="TFF33736.1"/>
    <property type="molecule type" value="Genomic_DNA"/>
</dbReference>
<evidence type="ECO:0008006" key="4">
    <source>
        <dbReference type="Google" id="ProtNLM"/>
    </source>
</evidence>
<feature type="signal peptide" evidence="1">
    <location>
        <begin position="1"/>
        <end position="21"/>
    </location>
</feature>
<dbReference type="Proteomes" id="UP000297540">
    <property type="component" value="Unassembled WGS sequence"/>
</dbReference>
<keyword evidence="1" id="KW-0732">Signal</keyword>
<dbReference type="SUPFAM" id="SSF56935">
    <property type="entry name" value="Porins"/>
    <property type="match status" value="1"/>
</dbReference>
<sequence length="236" mass="26093">MRRLNLFAVFVLLMLAIKADAQVNVPKKHPLIVIDGVIFKGSIESIDPNSIAETAVLKGPVAKKVYGDQAADGAILIVTKHDRKPDSIRNALLNDPALANERLIIVDGELSEKKLNEIDTSTVFLIDSIKREKAFGQFQGRARNGVVSILTKTAAIKVYEDKLAGWSPGYQIYIDELGDDTKVIYILNGKRVSSNQVLRTKVLFNLDNKKIKSVNFNNGERVKKGVKPVLIITTKK</sequence>
<name>A0A4Y8S4S7_9SPHI</name>
<dbReference type="RefSeq" id="WP_133235840.1">
    <property type="nucleotide sequence ID" value="NZ_SOZE01000039.1"/>
</dbReference>
<comment type="caution">
    <text evidence="2">The sequence shown here is derived from an EMBL/GenBank/DDBJ whole genome shotgun (WGS) entry which is preliminary data.</text>
</comment>
<evidence type="ECO:0000313" key="2">
    <source>
        <dbReference type="EMBL" id="TFF33736.1"/>
    </source>
</evidence>
<evidence type="ECO:0000313" key="3">
    <source>
        <dbReference type="Proteomes" id="UP000297540"/>
    </source>
</evidence>
<organism evidence="2 3">
    <name type="scientific">Mucilaginibacter psychrotolerans</name>
    <dbReference type="NCBI Taxonomy" id="1524096"/>
    <lineage>
        <taxon>Bacteria</taxon>
        <taxon>Pseudomonadati</taxon>
        <taxon>Bacteroidota</taxon>
        <taxon>Sphingobacteriia</taxon>
        <taxon>Sphingobacteriales</taxon>
        <taxon>Sphingobacteriaceae</taxon>
        <taxon>Mucilaginibacter</taxon>
    </lineage>
</organism>